<dbReference type="GO" id="GO:0003676">
    <property type="term" value="F:nucleic acid binding"/>
    <property type="evidence" value="ECO:0007669"/>
    <property type="project" value="InterPro"/>
</dbReference>
<dbReference type="Pfam" id="PF14223">
    <property type="entry name" value="Retrotran_gag_2"/>
    <property type="match status" value="1"/>
</dbReference>
<gene>
    <name evidence="2" type="ORF">Tci_030755</name>
</gene>
<accession>A0A6L2LCX6</accession>
<dbReference type="EMBL" id="BKCJ010004059">
    <property type="protein sequence ID" value="GEU58777.1"/>
    <property type="molecule type" value="Genomic_DNA"/>
</dbReference>
<sequence length="688" mass="75554">MESKECLSCGGFLVFGGKSLRELNNVCGEVGGVEKMSSTGSKFMVRGRECLEGCVGACGGEVSEGGDDFRVRKSLLCEIPGVATGESDGESFGVDGGTVWLSVRGTKLTKKNELEAKSTLLLAIPDEHLLKFHSIKDAKCLWEAITIRFRGNKESKKMHKTILKQQYENFVASRSEGLDKTYDRFQKLISQLELNGEVISQEDANMKLLRSLPPAWNNISLIMRNKPDIETLSIDDMYNNLKVYETEIKGQSSSGSNSHNVAFVSSENTTGINETVIATHDIHVAGSKEQPSASSYVDDRTRRNLNSNGNEPVSFVKTRVECYNFHRRGHFARECRAPRNQGNRSGDNKRRVVPVETHASALVVQDRLTGIGYNSQLSENEMPKCKIFKATSDSSVSEIDEDNNQAKVRYKVGIWYHVVPPPYTGNYMPPKANLSFAGLDDSVFKYKISETITSLNENKSIACKSSEEIREEPKTVRHMMGNKSFLTEYKEIDGGFVAFGGSPKGGNQSNGDACIQSDIHARKVSQEKATVHEYILLPLIPSNPQLSSTIQSLDVNAGDQPRDVNASDKPRDVNAGDIQGDVDKISGNDDVYQGNKIRIDSSTHVVNAASLSINTDSNIIAAGSLNINTADSNHTNILTLEVTGIFDGAFDDRDLGAEADTNNLDSSIVFNPILTTIVHKDHPKEHII</sequence>
<feature type="region of interest" description="Disordered" evidence="1">
    <location>
        <begin position="287"/>
        <end position="311"/>
    </location>
</feature>
<feature type="region of interest" description="Disordered" evidence="1">
    <location>
        <begin position="556"/>
        <end position="575"/>
    </location>
</feature>
<reference evidence="2" key="1">
    <citation type="journal article" date="2019" name="Sci. Rep.">
        <title>Draft genome of Tanacetum cinerariifolium, the natural source of mosquito coil.</title>
        <authorList>
            <person name="Yamashiro T."/>
            <person name="Shiraishi A."/>
            <person name="Satake H."/>
            <person name="Nakayama K."/>
        </authorList>
    </citation>
    <scope>NUCLEOTIDE SEQUENCE</scope>
</reference>
<evidence type="ECO:0000256" key="1">
    <source>
        <dbReference type="SAM" id="MobiDB-lite"/>
    </source>
</evidence>
<organism evidence="2">
    <name type="scientific">Tanacetum cinerariifolium</name>
    <name type="common">Dalmatian daisy</name>
    <name type="synonym">Chrysanthemum cinerariifolium</name>
    <dbReference type="NCBI Taxonomy" id="118510"/>
    <lineage>
        <taxon>Eukaryota</taxon>
        <taxon>Viridiplantae</taxon>
        <taxon>Streptophyta</taxon>
        <taxon>Embryophyta</taxon>
        <taxon>Tracheophyta</taxon>
        <taxon>Spermatophyta</taxon>
        <taxon>Magnoliopsida</taxon>
        <taxon>eudicotyledons</taxon>
        <taxon>Gunneridae</taxon>
        <taxon>Pentapetalae</taxon>
        <taxon>asterids</taxon>
        <taxon>campanulids</taxon>
        <taxon>Asterales</taxon>
        <taxon>Asteraceae</taxon>
        <taxon>Asteroideae</taxon>
        <taxon>Anthemideae</taxon>
        <taxon>Anthemidinae</taxon>
        <taxon>Tanacetum</taxon>
    </lineage>
</organism>
<evidence type="ECO:0000313" key="2">
    <source>
        <dbReference type="EMBL" id="GEU58777.1"/>
    </source>
</evidence>
<dbReference type="Gene3D" id="4.10.60.10">
    <property type="entry name" value="Zinc finger, CCHC-type"/>
    <property type="match status" value="1"/>
</dbReference>
<dbReference type="AlphaFoldDB" id="A0A6L2LCX6"/>
<comment type="caution">
    <text evidence="2">The sequence shown here is derived from an EMBL/GenBank/DDBJ whole genome shotgun (WGS) entry which is preliminary data.</text>
</comment>
<proteinExistence type="predicted"/>
<protein>
    <submittedName>
        <fullName evidence="2">Ribonuclease H-like domain-containing protein</fullName>
    </submittedName>
</protein>
<dbReference type="SUPFAM" id="SSF57756">
    <property type="entry name" value="Retrovirus zinc finger-like domains"/>
    <property type="match status" value="1"/>
</dbReference>
<dbReference type="GO" id="GO:0008270">
    <property type="term" value="F:zinc ion binding"/>
    <property type="evidence" value="ECO:0007669"/>
    <property type="project" value="InterPro"/>
</dbReference>
<name>A0A6L2LCX6_TANCI</name>
<feature type="compositionally biased region" description="Basic and acidic residues" evidence="1">
    <location>
        <begin position="560"/>
        <end position="574"/>
    </location>
</feature>
<dbReference type="InterPro" id="IPR036875">
    <property type="entry name" value="Znf_CCHC_sf"/>
</dbReference>